<sequence length="118" mass="13753">MRLPKGEETLPIVVVEGRFLTLQEVQQFHPDLYGALIGRPRLGAPLLEFEVSDELLIERMRRRIAQGRVPTIYALSLVEPELTPEQQLRHMEMRDRIGLELIEAERGLLREELAMLRR</sequence>
<comment type="caution">
    <text evidence="1">The sequence shown here is derived from an EMBL/GenBank/DDBJ whole genome shotgun (WGS) entry which is preliminary data.</text>
</comment>
<name>X1SNG4_9ZZZZ</name>
<organism evidence="1">
    <name type="scientific">marine sediment metagenome</name>
    <dbReference type="NCBI Taxonomy" id="412755"/>
    <lineage>
        <taxon>unclassified sequences</taxon>
        <taxon>metagenomes</taxon>
        <taxon>ecological metagenomes</taxon>
    </lineage>
</organism>
<evidence type="ECO:0000313" key="1">
    <source>
        <dbReference type="EMBL" id="GAI76905.1"/>
    </source>
</evidence>
<dbReference type="EMBL" id="BARW01010490">
    <property type="protein sequence ID" value="GAI76905.1"/>
    <property type="molecule type" value="Genomic_DNA"/>
</dbReference>
<reference evidence="1" key="1">
    <citation type="journal article" date="2014" name="Front. Microbiol.">
        <title>High frequency of phylogenetically diverse reductive dehalogenase-homologous genes in deep subseafloor sedimentary metagenomes.</title>
        <authorList>
            <person name="Kawai M."/>
            <person name="Futagami T."/>
            <person name="Toyoda A."/>
            <person name="Takaki Y."/>
            <person name="Nishi S."/>
            <person name="Hori S."/>
            <person name="Arai W."/>
            <person name="Tsubouchi T."/>
            <person name="Morono Y."/>
            <person name="Uchiyama I."/>
            <person name="Ito T."/>
            <person name="Fujiyama A."/>
            <person name="Inagaki F."/>
            <person name="Takami H."/>
        </authorList>
    </citation>
    <scope>NUCLEOTIDE SEQUENCE</scope>
    <source>
        <strain evidence="1">Expedition CK06-06</strain>
    </source>
</reference>
<protein>
    <submittedName>
        <fullName evidence="1">Uncharacterized protein</fullName>
    </submittedName>
</protein>
<accession>X1SNG4</accession>
<gene>
    <name evidence="1" type="ORF">S12H4_20630</name>
</gene>
<dbReference type="AlphaFoldDB" id="X1SNG4"/>
<proteinExistence type="predicted"/>